<sequence>MATSVDFGRPPLPTTMSPSPLDAQEICDYICEFLHGSLLDLRACALISTLFTSSAQRQIFHKINVAGTAAAVAAERSRRLLDIPTQSPHLIRFIRSLDIVFDEAVLTLWVDMPLTHIESLTMSGTTRNGAHFNVVTYLSIDVTSFVARLVASPTLRDFTLQRIGFDDISGLLVTSSSPTLAFFRSRPMKALKIKIMPAFYSSGSEWLAPSLCPFNFSALERLSLSGPPETLVTNLLHSIQPILHKLHIDTSMIMLSPQSDLRSLCRRHYRPAHSNWDRYSPKLENVRIDVAIFELSTTTGELLDEEPLRRLDVLLAGVDAPALRSV</sequence>
<dbReference type="Proteomes" id="UP001215598">
    <property type="component" value="Unassembled WGS sequence"/>
</dbReference>
<evidence type="ECO:0000313" key="1">
    <source>
        <dbReference type="EMBL" id="KAJ7766119.1"/>
    </source>
</evidence>
<proteinExistence type="predicted"/>
<organism evidence="1 2">
    <name type="scientific">Mycena metata</name>
    <dbReference type="NCBI Taxonomy" id="1033252"/>
    <lineage>
        <taxon>Eukaryota</taxon>
        <taxon>Fungi</taxon>
        <taxon>Dikarya</taxon>
        <taxon>Basidiomycota</taxon>
        <taxon>Agaricomycotina</taxon>
        <taxon>Agaricomycetes</taxon>
        <taxon>Agaricomycetidae</taxon>
        <taxon>Agaricales</taxon>
        <taxon>Marasmiineae</taxon>
        <taxon>Mycenaceae</taxon>
        <taxon>Mycena</taxon>
    </lineage>
</organism>
<reference evidence="1" key="1">
    <citation type="submission" date="2023-03" db="EMBL/GenBank/DDBJ databases">
        <title>Massive genome expansion in bonnet fungi (Mycena s.s.) driven by repeated elements and novel gene families across ecological guilds.</title>
        <authorList>
            <consortium name="Lawrence Berkeley National Laboratory"/>
            <person name="Harder C.B."/>
            <person name="Miyauchi S."/>
            <person name="Viragh M."/>
            <person name="Kuo A."/>
            <person name="Thoen E."/>
            <person name="Andreopoulos B."/>
            <person name="Lu D."/>
            <person name="Skrede I."/>
            <person name="Drula E."/>
            <person name="Henrissat B."/>
            <person name="Morin E."/>
            <person name="Kohler A."/>
            <person name="Barry K."/>
            <person name="LaButti K."/>
            <person name="Morin E."/>
            <person name="Salamov A."/>
            <person name="Lipzen A."/>
            <person name="Mereny Z."/>
            <person name="Hegedus B."/>
            <person name="Baldrian P."/>
            <person name="Stursova M."/>
            <person name="Weitz H."/>
            <person name="Taylor A."/>
            <person name="Grigoriev I.V."/>
            <person name="Nagy L.G."/>
            <person name="Martin F."/>
            <person name="Kauserud H."/>
        </authorList>
    </citation>
    <scope>NUCLEOTIDE SEQUENCE</scope>
    <source>
        <strain evidence="1">CBHHK182m</strain>
    </source>
</reference>
<evidence type="ECO:0000313" key="2">
    <source>
        <dbReference type="Proteomes" id="UP001215598"/>
    </source>
</evidence>
<dbReference type="EMBL" id="JARKIB010000024">
    <property type="protein sequence ID" value="KAJ7766119.1"/>
    <property type="molecule type" value="Genomic_DNA"/>
</dbReference>
<gene>
    <name evidence="1" type="ORF">B0H16DRAFT_1717346</name>
</gene>
<protein>
    <submittedName>
        <fullName evidence="1">Uncharacterized protein</fullName>
    </submittedName>
</protein>
<accession>A0AAD7JJE9</accession>
<keyword evidence="2" id="KW-1185">Reference proteome</keyword>
<dbReference type="AlphaFoldDB" id="A0AAD7JJE9"/>
<comment type="caution">
    <text evidence="1">The sequence shown here is derived from an EMBL/GenBank/DDBJ whole genome shotgun (WGS) entry which is preliminary data.</text>
</comment>
<name>A0AAD7JJE9_9AGAR</name>